<evidence type="ECO:0000256" key="1">
    <source>
        <dbReference type="SAM" id="Phobius"/>
    </source>
</evidence>
<accession>A4WM32</accession>
<organism evidence="2 3">
    <name type="scientific">Pyrobaculum arsenaticum (strain DSM 13514 / JCM 11321 / PZ6)</name>
    <dbReference type="NCBI Taxonomy" id="340102"/>
    <lineage>
        <taxon>Archaea</taxon>
        <taxon>Thermoproteota</taxon>
        <taxon>Thermoprotei</taxon>
        <taxon>Thermoproteales</taxon>
        <taxon>Thermoproteaceae</taxon>
        <taxon>Pyrobaculum</taxon>
    </lineage>
</organism>
<sequence>MPRRGENKTRIKTIGILGFFFVISALFIALEQSYKQAHCPVARCLDPLLVVIALLLLIVGSVFLLFSIAQFINVKIEENLKT</sequence>
<evidence type="ECO:0000313" key="2">
    <source>
        <dbReference type="EMBL" id="ABP51449.1"/>
    </source>
</evidence>
<dbReference type="STRING" id="340102.Pars_1898"/>
<feature type="transmembrane region" description="Helical" evidence="1">
    <location>
        <begin position="12"/>
        <end position="30"/>
    </location>
</feature>
<keyword evidence="1" id="KW-0472">Membrane</keyword>
<proteinExistence type="predicted"/>
<feature type="transmembrane region" description="Helical" evidence="1">
    <location>
        <begin position="50"/>
        <end position="72"/>
    </location>
</feature>
<keyword evidence="1" id="KW-0812">Transmembrane</keyword>
<reference evidence="2 3" key="1">
    <citation type="submission" date="2007-04" db="EMBL/GenBank/DDBJ databases">
        <title>Complete sequence of Pyrobaculum arsenaticum DSM 13514.</title>
        <authorList>
            <consortium name="US DOE Joint Genome Institute"/>
            <person name="Copeland A."/>
            <person name="Lucas S."/>
            <person name="Lapidus A."/>
            <person name="Barry K."/>
            <person name="Glavina del Rio T."/>
            <person name="Dalin E."/>
            <person name="Tice H."/>
            <person name="Pitluck S."/>
            <person name="Chain P."/>
            <person name="Malfatti S."/>
            <person name="Shin M."/>
            <person name="Vergez L."/>
            <person name="Schmutz J."/>
            <person name="Larimer F."/>
            <person name="Land M."/>
            <person name="Hauser L."/>
            <person name="Kyrpides N."/>
            <person name="Mikhailova N."/>
            <person name="Cozen A.E."/>
            <person name="Fitz-Gibbon S.T."/>
            <person name="House C.H."/>
            <person name="Saltikov C."/>
            <person name="Lowe T.M."/>
            <person name="Richardson P."/>
        </authorList>
    </citation>
    <scope>NUCLEOTIDE SEQUENCE [LARGE SCALE GENOMIC DNA]</scope>
    <source>
        <strain evidence="3">ATCC 700994 / DSM 13514 / JCM 11321 / PZ6</strain>
    </source>
</reference>
<protein>
    <submittedName>
        <fullName evidence="2">Uncharacterized protein</fullName>
    </submittedName>
</protein>
<keyword evidence="1" id="KW-1133">Transmembrane helix</keyword>
<evidence type="ECO:0000313" key="3">
    <source>
        <dbReference type="Proteomes" id="UP000001567"/>
    </source>
</evidence>
<dbReference type="EMBL" id="CP000660">
    <property type="protein sequence ID" value="ABP51449.1"/>
    <property type="molecule type" value="Genomic_DNA"/>
</dbReference>
<dbReference type="HOGENOM" id="CLU_2597892_0_0_2"/>
<dbReference type="KEGG" id="pas:Pars_1898"/>
<gene>
    <name evidence="2" type="ordered locus">Pars_1898</name>
</gene>
<name>A4WM32_PYRAR</name>
<dbReference type="Proteomes" id="UP000001567">
    <property type="component" value="Chromosome"/>
</dbReference>
<dbReference type="AlphaFoldDB" id="A4WM32"/>